<evidence type="ECO:0000313" key="2">
    <source>
        <dbReference type="Proteomes" id="UP001153269"/>
    </source>
</evidence>
<evidence type="ECO:0000313" key="1">
    <source>
        <dbReference type="EMBL" id="CAB1451439.1"/>
    </source>
</evidence>
<dbReference type="EMBL" id="CADEAL010004090">
    <property type="protein sequence ID" value="CAB1451439.1"/>
    <property type="molecule type" value="Genomic_DNA"/>
</dbReference>
<reference evidence="1" key="1">
    <citation type="submission" date="2020-03" db="EMBL/GenBank/DDBJ databases">
        <authorList>
            <person name="Weist P."/>
        </authorList>
    </citation>
    <scope>NUCLEOTIDE SEQUENCE</scope>
</reference>
<dbReference type="Proteomes" id="UP001153269">
    <property type="component" value="Unassembled WGS sequence"/>
</dbReference>
<accession>A0A9N7Z7E1</accession>
<proteinExistence type="predicted"/>
<name>A0A9N7Z7E1_PLEPL</name>
<comment type="caution">
    <text evidence="1">The sequence shown here is derived from an EMBL/GenBank/DDBJ whole genome shotgun (WGS) entry which is preliminary data.</text>
</comment>
<gene>
    <name evidence="1" type="ORF">PLEPLA_LOCUS39133</name>
</gene>
<organism evidence="1 2">
    <name type="scientific">Pleuronectes platessa</name>
    <name type="common">European plaice</name>
    <dbReference type="NCBI Taxonomy" id="8262"/>
    <lineage>
        <taxon>Eukaryota</taxon>
        <taxon>Metazoa</taxon>
        <taxon>Chordata</taxon>
        <taxon>Craniata</taxon>
        <taxon>Vertebrata</taxon>
        <taxon>Euteleostomi</taxon>
        <taxon>Actinopterygii</taxon>
        <taxon>Neopterygii</taxon>
        <taxon>Teleostei</taxon>
        <taxon>Neoteleostei</taxon>
        <taxon>Acanthomorphata</taxon>
        <taxon>Carangaria</taxon>
        <taxon>Pleuronectiformes</taxon>
        <taxon>Pleuronectoidei</taxon>
        <taxon>Pleuronectidae</taxon>
        <taxon>Pleuronectes</taxon>
    </lineage>
</organism>
<dbReference type="AlphaFoldDB" id="A0A9N7Z7E1"/>
<keyword evidence="2" id="KW-1185">Reference proteome</keyword>
<protein>
    <submittedName>
        <fullName evidence="1">Uncharacterized protein</fullName>
    </submittedName>
</protein>
<sequence>MTSVRRSSAGIDRINRRLSDPRGSGLQFSYQPLTFISFPSTRGSSEMPCRYPGKRCAAGSYCRATLYTTVTNSRGGRVAPRRRKLELMSITRLKPLRVLLRSLAQWKIAGGSPSPSCVPFYSLGVSLRRSRTRRRFAIKEMLQQNASSITVTRFLTLQRSDDPTRGQLTLSARRRCLGASLGDTEEEKEVVVVLYS</sequence>